<accession>A0A378YA27</accession>
<feature type="region of interest" description="Disordered" evidence="3">
    <location>
        <begin position="179"/>
        <end position="232"/>
    </location>
</feature>
<dbReference type="RefSeq" id="WP_051037774.1">
    <property type="nucleotide sequence ID" value="NZ_UGRY01000002.1"/>
</dbReference>
<keyword evidence="2 4" id="KW-0472">Membrane</keyword>
<evidence type="ECO:0008006" key="7">
    <source>
        <dbReference type="Google" id="ProtNLM"/>
    </source>
</evidence>
<keyword evidence="4" id="KW-1133">Transmembrane helix</keyword>
<comment type="subcellular location">
    <subcellularLocation>
        <location evidence="1">Membrane</location>
    </subcellularLocation>
</comment>
<evidence type="ECO:0000256" key="3">
    <source>
        <dbReference type="SAM" id="MobiDB-lite"/>
    </source>
</evidence>
<dbReference type="PANTHER" id="PTHR37042:SF4">
    <property type="entry name" value="OUTER MEMBRANE PROTEIN RV1973"/>
    <property type="match status" value="1"/>
</dbReference>
<evidence type="ECO:0000313" key="6">
    <source>
        <dbReference type="Proteomes" id="UP000255467"/>
    </source>
</evidence>
<evidence type="ECO:0000313" key="5">
    <source>
        <dbReference type="EMBL" id="SUA73593.1"/>
    </source>
</evidence>
<reference evidence="5 6" key="1">
    <citation type="submission" date="2018-06" db="EMBL/GenBank/DDBJ databases">
        <authorList>
            <consortium name="Pathogen Informatics"/>
            <person name="Doyle S."/>
        </authorList>
    </citation>
    <scope>NUCLEOTIDE SEQUENCE [LARGE SCALE GENOMIC DNA]</scope>
    <source>
        <strain evidence="5 6">NCTC1934</strain>
    </source>
</reference>
<evidence type="ECO:0000256" key="4">
    <source>
        <dbReference type="SAM" id="Phobius"/>
    </source>
</evidence>
<name>A0A378YA27_9NOCA</name>
<sequence length="232" mass="24775">MSQQNDSESVDRSARTGVTVAAVALLAVAAVAAAWFGYAWIVGGLVQDNGRADARDTALNDARQAAVNLMTFDPDDVDGSLRTMLSSTTGALREEQTKDLDSLKSQVAEARTRMRSEVEGATITSLASENDRATAFVVLRITRAWPGGQPATFRQLWNLDMVKEGDTWKAEQARNLGEPVSLDAGALPTEPAPTEQPPSGDQPQSGEQPQSGDQPESAEQQPTDQQPQAPGR</sequence>
<dbReference type="OrthoDB" id="4555712at2"/>
<proteinExistence type="predicted"/>
<dbReference type="EMBL" id="UGRY01000002">
    <property type="protein sequence ID" value="SUA73593.1"/>
    <property type="molecule type" value="Genomic_DNA"/>
</dbReference>
<gene>
    <name evidence="5" type="ORF">NCTC1934_01035</name>
</gene>
<dbReference type="PANTHER" id="PTHR37042">
    <property type="entry name" value="OUTER MEMBRANE PROTEIN RV1973"/>
    <property type="match status" value="1"/>
</dbReference>
<protein>
    <recommendedName>
        <fullName evidence="7">Mce-associated membrane protein</fullName>
    </recommendedName>
</protein>
<keyword evidence="4" id="KW-0812">Transmembrane</keyword>
<dbReference type="AlphaFoldDB" id="A0A378YA27"/>
<dbReference type="GO" id="GO:0016020">
    <property type="term" value="C:membrane"/>
    <property type="evidence" value="ECO:0007669"/>
    <property type="project" value="UniProtKB-SubCell"/>
</dbReference>
<evidence type="ECO:0000256" key="2">
    <source>
        <dbReference type="ARBA" id="ARBA00023136"/>
    </source>
</evidence>
<dbReference type="Proteomes" id="UP000255467">
    <property type="component" value="Unassembled WGS sequence"/>
</dbReference>
<keyword evidence="6" id="KW-1185">Reference proteome</keyword>
<organism evidence="5 6">
    <name type="scientific">Nocardia otitidiscaviarum</name>
    <dbReference type="NCBI Taxonomy" id="1823"/>
    <lineage>
        <taxon>Bacteria</taxon>
        <taxon>Bacillati</taxon>
        <taxon>Actinomycetota</taxon>
        <taxon>Actinomycetes</taxon>
        <taxon>Mycobacteriales</taxon>
        <taxon>Nocardiaceae</taxon>
        <taxon>Nocardia</taxon>
    </lineage>
</organism>
<feature type="transmembrane region" description="Helical" evidence="4">
    <location>
        <begin position="20"/>
        <end position="41"/>
    </location>
</feature>
<dbReference type="STRING" id="1406858.GCA_000710895_05481"/>
<evidence type="ECO:0000256" key="1">
    <source>
        <dbReference type="ARBA" id="ARBA00004370"/>
    </source>
</evidence>
<feature type="compositionally biased region" description="Polar residues" evidence="3">
    <location>
        <begin position="197"/>
        <end position="232"/>
    </location>
</feature>